<evidence type="ECO:0000256" key="1">
    <source>
        <dbReference type="SAM" id="Phobius"/>
    </source>
</evidence>
<keyword evidence="1" id="KW-0812">Transmembrane</keyword>
<keyword evidence="3" id="KW-1185">Reference proteome</keyword>
<evidence type="ECO:0000313" key="2">
    <source>
        <dbReference type="EMBL" id="MBB5316263.1"/>
    </source>
</evidence>
<organism evidence="2 3">
    <name type="scientific">Tunturiibacter empetritectus</name>
    <dbReference type="NCBI Taxonomy" id="3069691"/>
    <lineage>
        <taxon>Bacteria</taxon>
        <taxon>Pseudomonadati</taxon>
        <taxon>Acidobacteriota</taxon>
        <taxon>Terriglobia</taxon>
        <taxon>Terriglobales</taxon>
        <taxon>Acidobacteriaceae</taxon>
        <taxon>Tunturiibacter</taxon>
    </lineage>
</organism>
<dbReference type="EMBL" id="JACHDY010000001">
    <property type="protein sequence ID" value="MBB5316263.1"/>
    <property type="molecule type" value="Genomic_DNA"/>
</dbReference>
<gene>
    <name evidence="2" type="ORF">HDF09_000913</name>
</gene>
<keyword evidence="1" id="KW-0472">Membrane</keyword>
<keyword evidence="1" id="KW-1133">Transmembrane helix</keyword>
<dbReference type="Proteomes" id="UP000568106">
    <property type="component" value="Unassembled WGS sequence"/>
</dbReference>
<name>A0A7W8IFI3_9BACT</name>
<accession>A0A7W8IFI3</accession>
<comment type="caution">
    <text evidence="2">The sequence shown here is derived from an EMBL/GenBank/DDBJ whole genome shotgun (WGS) entry which is preliminary data.</text>
</comment>
<dbReference type="AlphaFoldDB" id="A0A7W8IFI3"/>
<protein>
    <submittedName>
        <fullName evidence="2">Uncharacterized protein</fullName>
    </submittedName>
</protein>
<reference evidence="2" key="1">
    <citation type="submission" date="2020-08" db="EMBL/GenBank/DDBJ databases">
        <title>Genomic Encyclopedia of Type Strains, Phase IV (KMG-V): Genome sequencing to study the core and pangenomes of soil and plant-associated prokaryotes.</title>
        <authorList>
            <person name="Whitman W."/>
        </authorList>
    </citation>
    <scope>NUCLEOTIDE SEQUENCE [LARGE SCALE GENOMIC DNA]</scope>
    <source>
        <strain evidence="2">M8UP27</strain>
    </source>
</reference>
<proteinExistence type="predicted"/>
<evidence type="ECO:0000313" key="3">
    <source>
        <dbReference type="Proteomes" id="UP000568106"/>
    </source>
</evidence>
<feature type="transmembrane region" description="Helical" evidence="1">
    <location>
        <begin position="9"/>
        <end position="34"/>
    </location>
</feature>
<sequence>MRMDFVIHLVAKVVVPLFFLGMAGSAVVIVVSFAEDLKELLGDEE</sequence>